<feature type="transmembrane region" description="Helical" evidence="1">
    <location>
        <begin position="39"/>
        <end position="60"/>
    </location>
</feature>
<dbReference type="Gene3D" id="3.40.50.1820">
    <property type="entry name" value="alpha/beta hydrolase"/>
    <property type="match status" value="1"/>
</dbReference>
<dbReference type="SUPFAM" id="SSF53474">
    <property type="entry name" value="alpha/beta-Hydrolases"/>
    <property type="match status" value="1"/>
</dbReference>
<keyword evidence="1" id="KW-0812">Transmembrane</keyword>
<dbReference type="InterPro" id="IPR000801">
    <property type="entry name" value="Esterase-like"/>
</dbReference>
<feature type="transmembrane region" description="Helical" evidence="1">
    <location>
        <begin position="6"/>
        <end position="27"/>
    </location>
</feature>
<keyword evidence="1" id="KW-1133">Transmembrane helix</keyword>
<reference evidence="2 3" key="1">
    <citation type="submission" date="2016-10" db="EMBL/GenBank/DDBJ databases">
        <title>Genome sequence of Streptomyces sp. MUSC 1.</title>
        <authorList>
            <person name="Lee L.-H."/>
            <person name="Ser H.-L."/>
            <person name="Law J.W.-F."/>
        </authorList>
    </citation>
    <scope>NUCLEOTIDE SEQUENCE [LARGE SCALE GENOMIC DNA]</scope>
    <source>
        <strain evidence="2 3">MUSC 1</strain>
    </source>
</reference>
<organism evidence="2 3">
    <name type="scientific">Streptomyces monashensis</name>
    <dbReference type="NCBI Taxonomy" id="1678012"/>
    <lineage>
        <taxon>Bacteria</taxon>
        <taxon>Bacillati</taxon>
        <taxon>Actinomycetota</taxon>
        <taxon>Actinomycetes</taxon>
        <taxon>Kitasatosporales</taxon>
        <taxon>Streptomycetaceae</taxon>
        <taxon>Streptomyces</taxon>
    </lineage>
</organism>
<evidence type="ECO:0000256" key="1">
    <source>
        <dbReference type="SAM" id="Phobius"/>
    </source>
</evidence>
<protein>
    <recommendedName>
        <fullName evidence="4">Esterase</fullName>
    </recommendedName>
</protein>
<evidence type="ECO:0000313" key="2">
    <source>
        <dbReference type="EMBL" id="OIK03730.1"/>
    </source>
</evidence>
<dbReference type="InterPro" id="IPR050583">
    <property type="entry name" value="Mycobacterial_A85_antigen"/>
</dbReference>
<dbReference type="PANTHER" id="PTHR48098:SF1">
    <property type="entry name" value="DIACYLGLYCEROL ACYLTRANSFERASE_MYCOLYLTRANSFERASE AG85A"/>
    <property type="match status" value="1"/>
</dbReference>
<dbReference type="Proteomes" id="UP000179642">
    <property type="component" value="Unassembled WGS sequence"/>
</dbReference>
<gene>
    <name evidence="2" type="ORF">BIV23_21010</name>
</gene>
<evidence type="ECO:0008006" key="4">
    <source>
        <dbReference type="Google" id="ProtNLM"/>
    </source>
</evidence>
<keyword evidence="1" id="KW-0472">Membrane</keyword>
<dbReference type="Pfam" id="PF00756">
    <property type="entry name" value="Esterase"/>
    <property type="match status" value="1"/>
</dbReference>
<dbReference type="OrthoDB" id="3670437at2"/>
<dbReference type="RefSeq" id="WP_071382446.1">
    <property type="nucleotide sequence ID" value="NZ_MLYO01000034.1"/>
</dbReference>
<comment type="caution">
    <text evidence="2">The sequence shown here is derived from an EMBL/GenBank/DDBJ whole genome shotgun (WGS) entry which is preliminary data.</text>
</comment>
<dbReference type="AlphaFoldDB" id="A0A1S2QC88"/>
<dbReference type="EMBL" id="MLYO01000034">
    <property type="protein sequence ID" value="OIK03730.1"/>
    <property type="molecule type" value="Genomic_DNA"/>
</dbReference>
<dbReference type="PANTHER" id="PTHR48098">
    <property type="entry name" value="ENTEROCHELIN ESTERASE-RELATED"/>
    <property type="match status" value="1"/>
</dbReference>
<dbReference type="GO" id="GO:0016747">
    <property type="term" value="F:acyltransferase activity, transferring groups other than amino-acyl groups"/>
    <property type="evidence" value="ECO:0007669"/>
    <property type="project" value="TreeGrafter"/>
</dbReference>
<evidence type="ECO:0000313" key="3">
    <source>
        <dbReference type="Proteomes" id="UP000179642"/>
    </source>
</evidence>
<sequence length="352" mass="38285">MSLTGTSFFVLLIVATAVCVAGTMALWSRLRGPQTVRWVLRLVMIGLCQLTAISVMATWINNDYGLYASWDDLLGNDNGAAVAMPGPPADRAKFTHTDTGVLDTYFRGKHSQLSGQVIVWTPPQYNQPQYRHTRFPVVMLLHGVPGSPASWLEHGGMPGDFENVVKSGAAHPFILAMPVVDPGGVDTDCTDQPNRKVATWMARDVPELISQKFRTIAGPKGWGLMGFSTGGFCAARLPLAYPKVFGSGAALDPDPLTGDTSVVTDPVSRERTSPTYMVKRSKAVVNLFLATSAEDRLSPPHYIQQFVKEAAATMVRTQTMVLPSGGHNYNTWTRLYPAAFTFLSRHTTAPKA</sequence>
<accession>A0A1S2QC88</accession>
<dbReference type="InterPro" id="IPR029058">
    <property type="entry name" value="AB_hydrolase_fold"/>
</dbReference>
<keyword evidence="3" id="KW-1185">Reference proteome</keyword>
<name>A0A1S2QC88_9ACTN</name>
<proteinExistence type="predicted"/>